<evidence type="ECO:0000256" key="1">
    <source>
        <dbReference type="SAM" id="Phobius"/>
    </source>
</evidence>
<sequence>MPISNVEIIDRFLVDLNHVTNTTVTNSILNLLWTVLVKFSIPTYKILFMVFLNLELVMPMLKKCILKNLALENISSSYKK</sequence>
<geneLocation type="plasmid" evidence="2 3">
    <name>poh2</name>
</geneLocation>
<dbReference type="KEGG" id="bthy:AQ980_31335"/>
<dbReference type="AlphaFoldDB" id="A0A1W6WZE7"/>
<keyword evidence="2" id="KW-0614">Plasmid</keyword>
<evidence type="ECO:0000313" key="3">
    <source>
        <dbReference type="Proteomes" id="UP000194143"/>
    </source>
</evidence>
<feature type="transmembrane region" description="Helical" evidence="1">
    <location>
        <begin position="31"/>
        <end position="54"/>
    </location>
</feature>
<organism evidence="2 3">
    <name type="scientific">Bacillus thuringiensis</name>
    <dbReference type="NCBI Taxonomy" id="1428"/>
    <lineage>
        <taxon>Bacteria</taxon>
        <taxon>Bacillati</taxon>
        <taxon>Bacillota</taxon>
        <taxon>Bacilli</taxon>
        <taxon>Bacillales</taxon>
        <taxon>Bacillaceae</taxon>
        <taxon>Bacillus</taxon>
        <taxon>Bacillus cereus group</taxon>
    </lineage>
</organism>
<dbReference type="Proteomes" id="UP000194143">
    <property type="component" value="Plasmid poh2"/>
</dbReference>
<keyword evidence="1" id="KW-1133">Transmembrane helix</keyword>
<proteinExistence type="predicted"/>
<accession>A0A1W6WZE7</accession>
<keyword evidence="1" id="KW-0472">Membrane</keyword>
<evidence type="ECO:0000313" key="2">
    <source>
        <dbReference type="EMBL" id="ARP61669.1"/>
    </source>
</evidence>
<name>A0A1W6WZE7_BACTU</name>
<keyword evidence="3" id="KW-1185">Reference proteome</keyword>
<dbReference type="EMBL" id="CP021063">
    <property type="protein sequence ID" value="ARP61669.1"/>
    <property type="molecule type" value="Genomic_DNA"/>
</dbReference>
<reference evidence="2 3" key="1">
    <citation type="submission" date="2017-04" db="EMBL/GenBank/DDBJ databases">
        <title>Complete Genome Sequence of Bacillus thuringiensis type Strain ATCC 10792.</title>
        <authorList>
            <person name="Oh D.-H."/>
            <person name="Park B.-J."/>
            <person name="Shuai W."/>
            <person name="Chelliah R."/>
        </authorList>
    </citation>
    <scope>NUCLEOTIDE SEQUENCE [LARGE SCALE GENOMIC DNA]</scope>
    <source>
        <strain evidence="2 3">ATCC 10792</strain>
        <plasmid evidence="2 3">poh2</plasmid>
    </source>
</reference>
<keyword evidence="1" id="KW-0812">Transmembrane</keyword>
<gene>
    <name evidence="2" type="ORF">CAB88_31785</name>
</gene>
<protein>
    <submittedName>
        <fullName evidence="2">Uncharacterized protein</fullName>
    </submittedName>
</protein>